<proteinExistence type="predicted"/>
<organism evidence="1 2">
    <name type="scientific">Bacteroides xylanisolvens</name>
    <dbReference type="NCBI Taxonomy" id="371601"/>
    <lineage>
        <taxon>Bacteria</taxon>
        <taxon>Pseudomonadati</taxon>
        <taxon>Bacteroidota</taxon>
        <taxon>Bacteroidia</taxon>
        <taxon>Bacteroidales</taxon>
        <taxon>Bacteroidaceae</taxon>
        <taxon>Bacteroides</taxon>
    </lineage>
</organism>
<comment type="caution">
    <text evidence="1">The sequence shown here is derived from an EMBL/GenBank/DDBJ whole genome shotgun (WGS) entry which is preliminary data.</text>
</comment>
<dbReference type="Pfam" id="PF13149">
    <property type="entry name" value="Mfa_like_1"/>
    <property type="match status" value="1"/>
</dbReference>
<reference evidence="1 2" key="1">
    <citation type="submission" date="2018-08" db="EMBL/GenBank/DDBJ databases">
        <title>A genome reference for cultivated species of the human gut microbiota.</title>
        <authorList>
            <person name="Zou Y."/>
            <person name="Xue W."/>
            <person name="Luo G."/>
        </authorList>
    </citation>
    <scope>NUCLEOTIDE SEQUENCE [LARGE SCALE GENOMIC DNA]</scope>
    <source>
        <strain evidence="1 2">AF39-6AC</strain>
    </source>
</reference>
<dbReference type="CDD" id="cd13120">
    <property type="entry name" value="BF2867_like_N"/>
    <property type="match status" value="1"/>
</dbReference>
<gene>
    <name evidence="1" type="ORF">DW042_16090</name>
</gene>
<dbReference type="Proteomes" id="UP000284417">
    <property type="component" value="Unassembled WGS sequence"/>
</dbReference>
<dbReference type="Gene3D" id="2.60.40.2620">
    <property type="entry name" value="Fimbrillin-like"/>
    <property type="match status" value="1"/>
</dbReference>
<dbReference type="EMBL" id="QROC01000022">
    <property type="protein sequence ID" value="RHK93474.1"/>
    <property type="molecule type" value="Genomic_DNA"/>
</dbReference>
<dbReference type="InterPro" id="IPR025049">
    <property type="entry name" value="Mfa-like_1"/>
</dbReference>
<dbReference type="PROSITE" id="PS51257">
    <property type="entry name" value="PROKAR_LIPOPROTEIN"/>
    <property type="match status" value="1"/>
</dbReference>
<name>A0A415HK36_9BACE</name>
<evidence type="ECO:0000313" key="2">
    <source>
        <dbReference type="Proteomes" id="UP000284417"/>
    </source>
</evidence>
<dbReference type="InterPro" id="IPR042278">
    <property type="entry name" value="Mfa-like_1_N"/>
</dbReference>
<accession>A0A415HK36</accession>
<evidence type="ECO:0000313" key="1">
    <source>
        <dbReference type="EMBL" id="RHK93474.1"/>
    </source>
</evidence>
<protein>
    <submittedName>
        <fullName evidence="1">Fimbrillin family protein</fullName>
    </submittedName>
</protein>
<dbReference type="AlphaFoldDB" id="A0A415HK36"/>
<sequence length="410" mass="44413">MKNRTIKAGRLFIHKNGIRAGVSVFLLTLLAACGADDNVPDMPLGDRSIGFSTTVEDTQTRSGALATGNLLSMGIFAYYTGSNDLTISEKPNFMYNQEVKRSNASSPWTYSPVKYWPNNPGDKLTFFAYAPYVKEAIGSNPSFRPATDKGYPILDYIVSAKDNDQTDLLVSIPPSMNLTYGTNNGKVSLHMSHALTRVSVYVKSGDNVQGKQVTVFSMQATKKATLIYRDPTPSYNKYASWSYINPIETITVSPSATLPFTVPAVKDEKKLLADFFLLPAARINESDHKFSITYTTAGTASSGDAPVQTVTLSNQTLPSMNKWEFGAYVSYTFLIEKQKLTVTATSHPTWGDAGTGTVTGSVVITYAVNPSDPNWSNGGSGSVNGKPVVTHSEAGDAYWEEGDTDIVVVS</sequence>